<dbReference type="RefSeq" id="WP_028310977.1">
    <property type="nucleotide sequence ID" value="NZ_AXWS01000008.1"/>
</dbReference>
<organism evidence="1 2">
    <name type="scientific">Derxia gummosa DSM 723</name>
    <dbReference type="NCBI Taxonomy" id="1121388"/>
    <lineage>
        <taxon>Bacteria</taxon>
        <taxon>Pseudomonadati</taxon>
        <taxon>Pseudomonadota</taxon>
        <taxon>Betaproteobacteria</taxon>
        <taxon>Burkholderiales</taxon>
        <taxon>Alcaligenaceae</taxon>
        <taxon>Derxia</taxon>
    </lineage>
</organism>
<dbReference type="InterPro" id="IPR006450">
    <property type="entry name" value="Phage_HK97_gp6-like"/>
</dbReference>
<dbReference type="Gene3D" id="1.10.3230.30">
    <property type="entry name" value="Phage gp6-like head-tail connector protein"/>
    <property type="match status" value="1"/>
</dbReference>
<reference evidence="2" key="2">
    <citation type="submission" date="2025-08" db="UniProtKB">
        <authorList>
            <consortium name="RefSeq"/>
        </authorList>
    </citation>
    <scope>IDENTIFICATION</scope>
</reference>
<name>A0A8B6X2S2_9BURK</name>
<reference evidence="2" key="1">
    <citation type="journal article" date="2010" name="J. Mol. Biol.">
        <title>The crystal structure of bacteriophage HK97 gp6: defining a large family of head-tail connector proteins.</title>
        <authorList>
            <person name="Cardarelli L."/>
            <person name="Lam R."/>
            <person name="Tuite A."/>
            <person name="Baker L.A."/>
            <person name="Sadowski P.D."/>
            <person name="Radford D.R."/>
            <person name="Rubinstein J.L."/>
            <person name="Battaile K.P."/>
            <person name="Chirgadze N."/>
            <person name="Maxwell K.L."/>
            <person name="Davidson A.R."/>
        </authorList>
    </citation>
    <scope>NUCLEOTIDE SEQUENCE</scope>
</reference>
<evidence type="ECO:0000313" key="1">
    <source>
        <dbReference type="Proteomes" id="UP000675920"/>
    </source>
</evidence>
<dbReference type="AlphaFoldDB" id="A0A8B6X2S2"/>
<proteinExistence type="predicted"/>
<dbReference type="Pfam" id="PF05135">
    <property type="entry name" value="Phage_connect_1"/>
    <property type="match status" value="1"/>
</dbReference>
<protein>
    <submittedName>
        <fullName evidence="2">Head-tail connector protein</fullName>
    </submittedName>
</protein>
<dbReference type="CDD" id="cd08054">
    <property type="entry name" value="gp6"/>
    <property type="match status" value="1"/>
</dbReference>
<evidence type="ECO:0000313" key="2">
    <source>
        <dbReference type="RefSeq" id="WP_028310977.1"/>
    </source>
</evidence>
<sequence>MPAPDLALVKSWCRIDGTEFDGQLPTMVTAATAMASHETGIDYLTEEMPEAVQQWCAAVVSHWLSNPGSEAAPSPFMARLLDPHRTY</sequence>
<keyword evidence="1" id="KW-1185">Reference proteome</keyword>
<accession>A0A8B6X2S2</accession>
<dbReference type="Proteomes" id="UP000675920">
    <property type="component" value="Unplaced"/>
</dbReference>
<dbReference type="NCBIfam" id="TIGR01560">
    <property type="entry name" value="put_DNA_pack"/>
    <property type="match status" value="1"/>
</dbReference>
<dbReference type="InterPro" id="IPR021146">
    <property type="entry name" value="Phage_gp6-like_head-tail"/>
</dbReference>